<sequence>MASSPAQVPNAPLPRKEVSMRSDLVYSAGRSIENRFLLVTVATRVIRSLHVDSTRTQETANRALADISRGHFAPAALPAPAPQPFIEALSITPAA</sequence>
<name>C1F810_ACIC5</name>
<dbReference type="InParanoid" id="C1F810"/>
<keyword evidence="2" id="KW-1185">Reference proteome</keyword>
<dbReference type="EMBL" id="CP001472">
    <property type="protein sequence ID" value="ACO33993.1"/>
    <property type="molecule type" value="Genomic_DNA"/>
</dbReference>
<organism evidence="1 2">
    <name type="scientific">Acidobacterium capsulatum (strain ATCC 51196 / DSM 11244 / BCRC 80197 / JCM 7670 / NBRC 15755 / NCIMB 13165 / 161)</name>
    <dbReference type="NCBI Taxonomy" id="240015"/>
    <lineage>
        <taxon>Bacteria</taxon>
        <taxon>Pseudomonadati</taxon>
        <taxon>Acidobacteriota</taxon>
        <taxon>Terriglobia</taxon>
        <taxon>Terriglobales</taxon>
        <taxon>Acidobacteriaceae</taxon>
        <taxon>Acidobacterium</taxon>
    </lineage>
</organism>
<dbReference type="KEGG" id="aca:ACP_0054"/>
<protein>
    <submittedName>
        <fullName evidence="1">Uncharacterized protein</fullName>
    </submittedName>
</protein>
<evidence type="ECO:0000313" key="1">
    <source>
        <dbReference type="EMBL" id="ACO33993.1"/>
    </source>
</evidence>
<gene>
    <name evidence="1" type="ordered locus">ACP_0054</name>
</gene>
<dbReference type="STRING" id="240015.ACP_0054"/>
<dbReference type="eggNOG" id="ENOG502ZQD6">
    <property type="taxonomic scope" value="Bacteria"/>
</dbReference>
<dbReference type="AlphaFoldDB" id="C1F810"/>
<reference evidence="1 2" key="1">
    <citation type="journal article" date="2009" name="Appl. Environ. Microbiol.">
        <title>Three genomes from the phylum Acidobacteria provide insight into the lifestyles of these microorganisms in soils.</title>
        <authorList>
            <person name="Ward N.L."/>
            <person name="Challacombe J.F."/>
            <person name="Janssen P.H."/>
            <person name="Henrissat B."/>
            <person name="Coutinho P.M."/>
            <person name="Wu M."/>
            <person name="Xie G."/>
            <person name="Haft D.H."/>
            <person name="Sait M."/>
            <person name="Badger J."/>
            <person name="Barabote R.D."/>
            <person name="Bradley B."/>
            <person name="Brettin T.S."/>
            <person name="Brinkac L.M."/>
            <person name="Bruce D."/>
            <person name="Creasy T."/>
            <person name="Daugherty S.C."/>
            <person name="Davidsen T.M."/>
            <person name="DeBoy R.T."/>
            <person name="Detter J.C."/>
            <person name="Dodson R.J."/>
            <person name="Durkin A.S."/>
            <person name="Ganapathy A."/>
            <person name="Gwinn-Giglio M."/>
            <person name="Han C.S."/>
            <person name="Khouri H."/>
            <person name="Kiss H."/>
            <person name="Kothari S.P."/>
            <person name="Madupu R."/>
            <person name="Nelson K.E."/>
            <person name="Nelson W.C."/>
            <person name="Paulsen I."/>
            <person name="Penn K."/>
            <person name="Ren Q."/>
            <person name="Rosovitz M.J."/>
            <person name="Selengut J.D."/>
            <person name="Shrivastava S."/>
            <person name="Sullivan S.A."/>
            <person name="Tapia R."/>
            <person name="Thompson L.S."/>
            <person name="Watkins K.L."/>
            <person name="Yang Q."/>
            <person name="Yu C."/>
            <person name="Zafar N."/>
            <person name="Zhou L."/>
            <person name="Kuske C.R."/>
        </authorList>
    </citation>
    <scope>NUCLEOTIDE SEQUENCE [LARGE SCALE GENOMIC DNA]</scope>
    <source>
        <strain evidence="2">ATCC 51196 / DSM 11244 / BCRC 80197 / JCM 7670 / NBRC 15755 / NCIMB 13165 / 161</strain>
    </source>
</reference>
<dbReference type="Proteomes" id="UP000002207">
    <property type="component" value="Chromosome"/>
</dbReference>
<evidence type="ECO:0000313" key="2">
    <source>
        <dbReference type="Proteomes" id="UP000002207"/>
    </source>
</evidence>
<accession>C1F810</accession>
<proteinExistence type="predicted"/>
<dbReference type="HOGENOM" id="CLU_2366447_0_0_0"/>